<dbReference type="RefSeq" id="WP_249769622.1">
    <property type="nucleotide sequence ID" value="NZ_CP097332.1"/>
</dbReference>
<gene>
    <name evidence="3" type="ORF">M6D93_12745</name>
</gene>
<accession>A0ABY4QWH3</accession>
<keyword evidence="4" id="KW-1185">Reference proteome</keyword>
<evidence type="ECO:0000313" key="3">
    <source>
        <dbReference type="EMBL" id="UQX87166.1"/>
    </source>
</evidence>
<evidence type="ECO:0000256" key="1">
    <source>
        <dbReference type="SAM" id="SignalP"/>
    </source>
</evidence>
<dbReference type="InterPro" id="IPR036365">
    <property type="entry name" value="PGBD-like_sf"/>
</dbReference>
<keyword evidence="1" id="KW-0732">Signal</keyword>
<dbReference type="Proteomes" id="UP001056336">
    <property type="component" value="Chromosome"/>
</dbReference>
<proteinExistence type="predicted"/>
<sequence>MPCSQTRRQRPGFVRFRGPLTALAVLALAGTAAMVAGPPAVAAPLNSSPAPVSQPRLSTGMSGAGLSGAGPISVGPLRTPGDGSTLSVTSVKRIKAPAGMPSAIEPLATYVGQTSCQPAFRPGTLALGRLLVRTYPDTSFGGDYACGTDGSRSEHYEGRAVDWMNSVRTATGRAQANAVIKSLLATDSAGHTFALARRMGVMYIIWNNRMWGAWSGKWEAYNGCSKTPQKSLDSACHRNHMHISLSWDGALGKTSFFSRHVVTTTDYGPCRMPDLNWASNYKGVNTQGCRDYPKVGAPAHSSAVMRQLVQYSGISMDRGSTGPAVAAVQAALGLDVTSVFDARTASRIVAFKKLRRLGHTTGVNVPTWRALLAAKKPKK</sequence>
<feature type="signal peptide" evidence="1">
    <location>
        <begin position="1"/>
        <end position="42"/>
    </location>
</feature>
<evidence type="ECO:0000259" key="2">
    <source>
        <dbReference type="Pfam" id="PF26571"/>
    </source>
</evidence>
<evidence type="ECO:0000313" key="4">
    <source>
        <dbReference type="Proteomes" id="UP001056336"/>
    </source>
</evidence>
<organism evidence="3 4">
    <name type="scientific">Jatrophihabitans telluris</name>
    <dbReference type="NCBI Taxonomy" id="2038343"/>
    <lineage>
        <taxon>Bacteria</taxon>
        <taxon>Bacillati</taxon>
        <taxon>Actinomycetota</taxon>
        <taxon>Actinomycetes</taxon>
        <taxon>Jatrophihabitantales</taxon>
        <taxon>Jatrophihabitantaceae</taxon>
        <taxon>Jatrophihabitans</taxon>
    </lineage>
</organism>
<reference evidence="3" key="1">
    <citation type="journal article" date="2018" name="Int. J. Syst. Evol. Microbiol.">
        <title>Jatrophihabitans telluris sp. nov., isolated from sediment soil of lava forest wetlands and the emended description of the genus Jatrophihabitans.</title>
        <authorList>
            <person name="Lee K.C."/>
            <person name="Suh M.K."/>
            <person name="Eom M.K."/>
            <person name="Kim K.K."/>
            <person name="Kim J.S."/>
            <person name="Kim D.S."/>
            <person name="Ko S.H."/>
            <person name="Shin Y.K."/>
            <person name="Lee J.S."/>
        </authorList>
    </citation>
    <scope>NUCLEOTIDE SEQUENCE</scope>
    <source>
        <strain evidence="3">N237</strain>
    </source>
</reference>
<feature type="chain" id="PRO_5045464791" description="ARB-07466-like C-terminal domain-containing protein" evidence="1">
    <location>
        <begin position="43"/>
        <end position="379"/>
    </location>
</feature>
<feature type="domain" description="ARB-07466-like C-terminal" evidence="2">
    <location>
        <begin position="119"/>
        <end position="229"/>
    </location>
</feature>
<name>A0ABY4QWH3_9ACTN</name>
<reference evidence="3" key="2">
    <citation type="submission" date="2022-05" db="EMBL/GenBank/DDBJ databases">
        <authorList>
            <person name="Kim J.-S."/>
            <person name="Lee K."/>
            <person name="Suh M."/>
            <person name="Eom M."/>
            <person name="Kim J.-S."/>
            <person name="Kim D.-S."/>
            <person name="Ko S.-H."/>
            <person name="Shin Y."/>
            <person name="Lee J.-S."/>
        </authorList>
    </citation>
    <scope>NUCLEOTIDE SEQUENCE</scope>
    <source>
        <strain evidence="3">N237</strain>
    </source>
</reference>
<dbReference type="InterPro" id="IPR058593">
    <property type="entry name" value="ARB_07466-like_C"/>
</dbReference>
<protein>
    <recommendedName>
        <fullName evidence="2">ARB-07466-like C-terminal domain-containing protein</fullName>
    </recommendedName>
</protein>
<dbReference type="Pfam" id="PF26571">
    <property type="entry name" value="VldE"/>
    <property type="match status" value="1"/>
</dbReference>
<dbReference type="SUPFAM" id="SSF47090">
    <property type="entry name" value="PGBD-like"/>
    <property type="match status" value="1"/>
</dbReference>
<dbReference type="EMBL" id="CP097332">
    <property type="protein sequence ID" value="UQX87166.1"/>
    <property type="molecule type" value="Genomic_DNA"/>
</dbReference>